<gene>
    <name evidence="6" type="ORF">Bathy08g01750</name>
</gene>
<dbReference type="InterPro" id="IPR012340">
    <property type="entry name" value="NA-bd_OB-fold"/>
</dbReference>
<dbReference type="GO" id="GO:0003723">
    <property type="term" value="F:RNA binding"/>
    <property type="evidence" value="ECO:0007669"/>
    <property type="project" value="InterPro"/>
</dbReference>
<evidence type="ECO:0000313" key="7">
    <source>
        <dbReference type="Proteomes" id="UP000198341"/>
    </source>
</evidence>
<dbReference type="NCBIfam" id="TIGR00037">
    <property type="entry name" value="eIF_5A"/>
    <property type="match status" value="1"/>
</dbReference>
<dbReference type="AlphaFoldDB" id="K8EI79"/>
<keyword evidence="7" id="KW-1185">Reference proteome</keyword>
<dbReference type="FunFam" id="2.30.30.30:FF:000012">
    <property type="entry name" value="Eukaryotic translation initiation factor 5A"/>
    <property type="match status" value="1"/>
</dbReference>
<dbReference type="SUPFAM" id="SSF50104">
    <property type="entry name" value="Translation proteins SH3-like domain"/>
    <property type="match status" value="1"/>
</dbReference>
<dbReference type="GO" id="GO:0003746">
    <property type="term" value="F:translation elongation factor activity"/>
    <property type="evidence" value="ECO:0007669"/>
    <property type="project" value="UniProtKB-UniRule"/>
</dbReference>
<comment type="function">
    <text evidence="4">Translation factor that promotes translation elongation and termination, particularly upon ribosome stalling at specific amino acid sequence contexts. Binds between the exit (E) and peptidyl (P) site of the ribosome and promotes rescue of stalled ribosome: specifically required for efficient translation of polyproline-containing peptides as well as other motifs that stall the ribosome. Acts as ribosome quality control (RQC) cofactor by joining the RQC complex to facilitate peptidyl transfer during CAT tailing step.</text>
</comment>
<dbReference type="eggNOG" id="KOG3271">
    <property type="taxonomic scope" value="Eukaryota"/>
</dbReference>
<name>K8EI79_9CHLO</name>
<organism evidence="6 7">
    <name type="scientific">Bathycoccus prasinos</name>
    <dbReference type="NCBI Taxonomy" id="41875"/>
    <lineage>
        <taxon>Eukaryota</taxon>
        <taxon>Viridiplantae</taxon>
        <taxon>Chlorophyta</taxon>
        <taxon>Mamiellophyceae</taxon>
        <taxon>Mamiellales</taxon>
        <taxon>Bathycoccaceae</taxon>
        <taxon>Bathycoccus</taxon>
    </lineage>
</organism>
<dbReference type="InterPro" id="IPR014722">
    <property type="entry name" value="Rib_uL2_dom2"/>
</dbReference>
<dbReference type="KEGG" id="bpg:Bathy08g01750"/>
<accession>K8EI79</accession>
<evidence type="ECO:0000256" key="2">
    <source>
        <dbReference type="ARBA" id="ARBA00022917"/>
    </source>
</evidence>
<dbReference type="Gene3D" id="2.30.30.30">
    <property type="match status" value="1"/>
</dbReference>
<dbReference type="Pfam" id="PF21485">
    <property type="entry name" value="IF5A-like_N"/>
    <property type="match status" value="1"/>
</dbReference>
<protein>
    <recommendedName>
        <fullName evidence="4">Eukaryotic translation initiation factor 5A</fullName>
        <shortName evidence="4">eIF-5A</shortName>
    </recommendedName>
</protein>
<dbReference type="GO" id="GO:0045901">
    <property type="term" value="P:positive regulation of translational elongation"/>
    <property type="evidence" value="ECO:0007669"/>
    <property type="project" value="UniProtKB-UniRule"/>
</dbReference>
<evidence type="ECO:0000313" key="6">
    <source>
        <dbReference type="EMBL" id="CCO17724.1"/>
    </source>
</evidence>
<comment type="similarity">
    <text evidence="1 4">Belongs to the eIF-5A family.</text>
</comment>
<dbReference type="GeneID" id="19014154"/>
<evidence type="ECO:0000256" key="3">
    <source>
        <dbReference type="ARBA" id="ARBA00023071"/>
    </source>
</evidence>
<comment type="PTM">
    <text evidence="4">eIF-5A seems to be the only eukaryotic protein to have a hypusine residue which is a post-translational modification of a lysine by the addition of a butylamino group.</text>
</comment>
<dbReference type="Gene3D" id="2.40.50.140">
    <property type="entry name" value="Nucleic acid-binding proteins"/>
    <property type="match status" value="1"/>
</dbReference>
<dbReference type="InterPro" id="IPR020189">
    <property type="entry name" value="IF5A_C"/>
</dbReference>
<evidence type="ECO:0000256" key="1">
    <source>
        <dbReference type="ARBA" id="ARBA00006016"/>
    </source>
</evidence>
<dbReference type="Proteomes" id="UP000198341">
    <property type="component" value="Chromosome 8"/>
</dbReference>
<dbReference type="SUPFAM" id="SSF50249">
    <property type="entry name" value="Nucleic acid-binding proteins"/>
    <property type="match status" value="1"/>
</dbReference>
<dbReference type="Pfam" id="PF01287">
    <property type="entry name" value="eIF-5a"/>
    <property type="match status" value="1"/>
</dbReference>
<sequence length="164" mass="17730">MSDHEVETFESTDAGASKTVPMQAGSVRKGGYIVIKGKACKVIDVSTSKTGKHGHAKCHFVAEDIFTGKRCDELVPAGHNLEVPVVSKAEYTLLDIDDDDHMSLMDEKGDTREDLKLPDDRSGDSAFALAQEVQKKFDEGAEVVVTIMSAMGIDQLSGWKEAAN</sequence>
<dbReference type="STRING" id="41875.K8EI79"/>
<reference evidence="6 7" key="1">
    <citation type="submission" date="2011-10" db="EMBL/GenBank/DDBJ databases">
        <authorList>
            <person name="Genoscope - CEA"/>
        </authorList>
    </citation>
    <scope>NUCLEOTIDE SEQUENCE [LARGE SCALE GENOMIC DNA]</scope>
    <source>
        <strain evidence="6 7">RCC 1105</strain>
    </source>
</reference>
<dbReference type="GO" id="GO:0045905">
    <property type="term" value="P:positive regulation of translational termination"/>
    <property type="evidence" value="ECO:0007669"/>
    <property type="project" value="UniProtKB-UniRule"/>
</dbReference>
<dbReference type="GO" id="GO:0043022">
    <property type="term" value="F:ribosome binding"/>
    <property type="evidence" value="ECO:0007669"/>
    <property type="project" value="UniProtKB-UniRule"/>
</dbReference>
<dbReference type="PIRSF" id="PIRSF003025">
    <property type="entry name" value="eIF5A"/>
    <property type="match status" value="1"/>
</dbReference>
<dbReference type="EMBL" id="FO082271">
    <property type="protein sequence ID" value="CCO17724.1"/>
    <property type="molecule type" value="Genomic_DNA"/>
</dbReference>
<evidence type="ECO:0000256" key="4">
    <source>
        <dbReference type="RuleBase" id="RU362005"/>
    </source>
</evidence>
<dbReference type="InterPro" id="IPR048670">
    <property type="entry name" value="IF5A-like_N"/>
</dbReference>
<dbReference type="InterPro" id="IPR008991">
    <property type="entry name" value="Translation_prot_SH3-like_sf"/>
</dbReference>
<keyword evidence="2 4" id="KW-0648">Protein biosynthesis</keyword>
<dbReference type="CDD" id="cd04468">
    <property type="entry name" value="S1_eIF5A"/>
    <property type="match status" value="1"/>
</dbReference>
<evidence type="ECO:0000259" key="5">
    <source>
        <dbReference type="SMART" id="SM01376"/>
    </source>
</evidence>
<proteinExistence type="inferred from homology"/>
<dbReference type="FunFam" id="2.40.50.140:FF:000034">
    <property type="entry name" value="Eukaryotic translation initiation factor 5A"/>
    <property type="match status" value="1"/>
</dbReference>
<feature type="domain" description="Translation initiation factor 5A C-terminal" evidence="5">
    <location>
        <begin position="85"/>
        <end position="160"/>
    </location>
</feature>
<dbReference type="InterPro" id="IPR019769">
    <property type="entry name" value="Trans_elong_IF5A_hypusine_site"/>
</dbReference>
<dbReference type="PANTHER" id="PTHR11673">
    <property type="entry name" value="TRANSLATION INITIATION FACTOR 5A FAMILY MEMBER"/>
    <property type="match status" value="1"/>
</dbReference>
<dbReference type="OrthoDB" id="9975114at2759"/>
<keyword evidence="3 4" id="KW-0385">Hypusine</keyword>
<dbReference type="RefSeq" id="XP_007511603.1">
    <property type="nucleotide sequence ID" value="XM_007511541.1"/>
</dbReference>
<dbReference type="SMART" id="SM01376">
    <property type="entry name" value="eIF-5a"/>
    <property type="match status" value="1"/>
</dbReference>
<dbReference type="InterPro" id="IPR001884">
    <property type="entry name" value="IF5A-like"/>
</dbReference>
<dbReference type="PROSITE" id="PS00302">
    <property type="entry name" value="IF5A_HYPUSINE"/>
    <property type="match status" value="1"/>
</dbReference>